<dbReference type="InterPro" id="IPR011767">
    <property type="entry name" value="GLR_AS"/>
</dbReference>
<dbReference type="SFLD" id="SFLDG01203">
    <property type="entry name" value="Prostaglandin_E_synthase_like1"/>
    <property type="match status" value="1"/>
</dbReference>
<dbReference type="Pfam" id="PF13417">
    <property type="entry name" value="GST_N_3"/>
    <property type="match status" value="1"/>
</dbReference>
<reference evidence="2 3" key="1">
    <citation type="journal article" date="2015" name="Plant Cell">
        <title>Oil accumulation by the oleaginous diatom Fistulifera solaris as revealed by the genome and transcriptome.</title>
        <authorList>
            <person name="Tanaka T."/>
            <person name="Maeda Y."/>
            <person name="Veluchamy A."/>
            <person name="Tanaka M."/>
            <person name="Abida H."/>
            <person name="Marechal E."/>
            <person name="Bowler C."/>
            <person name="Muto M."/>
            <person name="Sunaga Y."/>
            <person name="Tanaka M."/>
            <person name="Yoshino T."/>
            <person name="Taniguchi T."/>
            <person name="Fukuda Y."/>
            <person name="Nemoto M."/>
            <person name="Matsumoto M."/>
            <person name="Wong P.S."/>
            <person name="Aburatani S."/>
            <person name="Fujibuchi W."/>
        </authorList>
    </citation>
    <scope>NUCLEOTIDE SEQUENCE [LARGE SCALE GENOMIC DNA]</scope>
    <source>
        <strain evidence="2 3">JPCC DA0580</strain>
    </source>
</reference>
<dbReference type="Proteomes" id="UP000198406">
    <property type="component" value="Unassembled WGS sequence"/>
</dbReference>
<evidence type="ECO:0000313" key="2">
    <source>
        <dbReference type="EMBL" id="GAX24243.1"/>
    </source>
</evidence>
<dbReference type="PROSITE" id="PS00195">
    <property type="entry name" value="GLUTAREDOXIN_1"/>
    <property type="match status" value="1"/>
</dbReference>
<proteinExistence type="predicted"/>
<dbReference type="InterPro" id="IPR036249">
    <property type="entry name" value="Thioredoxin-like_sf"/>
</dbReference>
<dbReference type="SUPFAM" id="SSF47616">
    <property type="entry name" value="GST C-terminal domain-like"/>
    <property type="match status" value="1"/>
</dbReference>
<dbReference type="InterPro" id="IPR034334">
    <property type="entry name" value="PGES2"/>
</dbReference>
<dbReference type="InterPro" id="IPR004045">
    <property type="entry name" value="Glutathione_S-Trfase_N"/>
</dbReference>
<dbReference type="EC" id="5.3.99.3" evidence="2"/>
<organism evidence="2 3">
    <name type="scientific">Fistulifera solaris</name>
    <name type="common">Oleaginous diatom</name>
    <dbReference type="NCBI Taxonomy" id="1519565"/>
    <lineage>
        <taxon>Eukaryota</taxon>
        <taxon>Sar</taxon>
        <taxon>Stramenopiles</taxon>
        <taxon>Ochrophyta</taxon>
        <taxon>Bacillariophyta</taxon>
        <taxon>Bacillariophyceae</taxon>
        <taxon>Bacillariophycidae</taxon>
        <taxon>Naviculales</taxon>
        <taxon>Naviculaceae</taxon>
        <taxon>Fistulifera</taxon>
    </lineage>
</organism>
<accession>A0A1Z5KDB4</accession>
<protein>
    <submittedName>
        <fullName evidence="2">Microsomal prostaglandin-E synthase 2</fullName>
        <ecNumber evidence="2">5.3.99.3</ecNumber>
    </submittedName>
</protein>
<dbReference type="PANTHER" id="PTHR12782">
    <property type="entry name" value="MICROSOMAL PROSTAGLANDIN E SYNTHASE-2"/>
    <property type="match status" value="1"/>
</dbReference>
<keyword evidence="3" id="KW-1185">Reference proteome</keyword>
<dbReference type="SFLD" id="SFLDG01182">
    <property type="entry name" value="Prostaglandin_E_synthase_like"/>
    <property type="match status" value="1"/>
</dbReference>
<name>A0A1Z5KDB4_FISSO</name>
<sequence>MFASIITRRVASSQSTFSGQNSKSIARRFLFAEPHNIELYEYAICPFCNRVKAFLDYAGLKYSQIEVNPLTKKEIKWSKDYRKVPIVKLDQKPLLGSDSILEALLQQPIVQENLESKWEGSNMSMDEFATSELSQRWTKFATDELAYLLYPNICRTLSDSYRAFAYVETTDSFGTLEKLSIRGLGSLAMYMAASRVKKKRNITDERAALHQALVQLEQDGLRDHDFVSGNDKPNLGDITLFGTLRSIEGLPAHKKAIESRDGPLRAWYERMSAEVVSSKKQV</sequence>
<dbReference type="Gene3D" id="3.40.30.10">
    <property type="entry name" value="Glutaredoxin"/>
    <property type="match status" value="1"/>
</dbReference>
<dbReference type="Pfam" id="PF13410">
    <property type="entry name" value="GST_C_2"/>
    <property type="match status" value="1"/>
</dbReference>
<dbReference type="PANTHER" id="PTHR12782:SF5">
    <property type="entry name" value="PROSTAGLANDIN E SYNTHASE 2"/>
    <property type="match status" value="1"/>
</dbReference>
<keyword evidence="2" id="KW-0413">Isomerase</keyword>
<evidence type="ECO:0000313" key="3">
    <source>
        <dbReference type="Proteomes" id="UP000198406"/>
    </source>
</evidence>
<dbReference type="Gene3D" id="1.20.1050.10">
    <property type="match status" value="1"/>
</dbReference>
<dbReference type="AlphaFoldDB" id="A0A1Z5KDB4"/>
<evidence type="ECO:0000259" key="1">
    <source>
        <dbReference type="Pfam" id="PF13417"/>
    </source>
</evidence>
<dbReference type="SFLD" id="SFLDS00019">
    <property type="entry name" value="Glutathione_Transferase_(cytos"/>
    <property type="match status" value="1"/>
</dbReference>
<gene>
    <name evidence="2" type="ORF">FisN_4Lh056</name>
</gene>
<comment type="caution">
    <text evidence="2">The sequence shown here is derived from an EMBL/GenBank/DDBJ whole genome shotgun (WGS) entry which is preliminary data.</text>
</comment>
<feature type="domain" description="GST N-terminal" evidence="1">
    <location>
        <begin position="39"/>
        <end position="107"/>
    </location>
</feature>
<dbReference type="InterPro" id="IPR040079">
    <property type="entry name" value="Glutathione_S-Trfase"/>
</dbReference>
<dbReference type="GO" id="GO:0050220">
    <property type="term" value="F:prostaglandin-E synthase activity"/>
    <property type="evidence" value="ECO:0007669"/>
    <property type="project" value="UniProtKB-EC"/>
</dbReference>
<dbReference type="OrthoDB" id="423541at2759"/>
<dbReference type="InterPro" id="IPR036282">
    <property type="entry name" value="Glutathione-S-Trfase_C_sf"/>
</dbReference>
<dbReference type="GO" id="GO:0005739">
    <property type="term" value="C:mitochondrion"/>
    <property type="evidence" value="ECO:0007669"/>
    <property type="project" value="TreeGrafter"/>
</dbReference>
<dbReference type="EMBL" id="BDSP01000207">
    <property type="protein sequence ID" value="GAX24243.1"/>
    <property type="molecule type" value="Genomic_DNA"/>
</dbReference>
<dbReference type="SUPFAM" id="SSF52833">
    <property type="entry name" value="Thioredoxin-like"/>
    <property type="match status" value="1"/>
</dbReference>
<dbReference type="InParanoid" id="A0A1Z5KDB4"/>
<dbReference type="PROSITE" id="PS51354">
    <property type="entry name" value="GLUTAREDOXIN_2"/>
    <property type="match status" value="1"/>
</dbReference>